<dbReference type="AlphaFoldDB" id="A0A9P5MN43"/>
<feature type="compositionally biased region" description="Acidic residues" evidence="1">
    <location>
        <begin position="350"/>
        <end position="361"/>
    </location>
</feature>
<evidence type="ECO:0000313" key="3">
    <source>
        <dbReference type="Proteomes" id="UP000759537"/>
    </source>
</evidence>
<feature type="compositionally biased region" description="Low complexity" evidence="1">
    <location>
        <begin position="135"/>
        <end position="151"/>
    </location>
</feature>
<gene>
    <name evidence="2" type="ORF">DFH94DRAFT_684451</name>
</gene>
<keyword evidence="3" id="KW-1185">Reference proteome</keyword>
<reference evidence="2" key="2">
    <citation type="journal article" date="2020" name="Nat. Commun.">
        <title>Large-scale genome sequencing of mycorrhizal fungi provides insights into the early evolution of symbiotic traits.</title>
        <authorList>
            <person name="Miyauchi S."/>
            <person name="Kiss E."/>
            <person name="Kuo A."/>
            <person name="Drula E."/>
            <person name="Kohler A."/>
            <person name="Sanchez-Garcia M."/>
            <person name="Morin E."/>
            <person name="Andreopoulos B."/>
            <person name="Barry K.W."/>
            <person name="Bonito G."/>
            <person name="Buee M."/>
            <person name="Carver A."/>
            <person name="Chen C."/>
            <person name="Cichocki N."/>
            <person name="Clum A."/>
            <person name="Culley D."/>
            <person name="Crous P.W."/>
            <person name="Fauchery L."/>
            <person name="Girlanda M."/>
            <person name="Hayes R.D."/>
            <person name="Keri Z."/>
            <person name="LaButti K."/>
            <person name="Lipzen A."/>
            <person name="Lombard V."/>
            <person name="Magnuson J."/>
            <person name="Maillard F."/>
            <person name="Murat C."/>
            <person name="Nolan M."/>
            <person name="Ohm R.A."/>
            <person name="Pangilinan J."/>
            <person name="Pereira M.F."/>
            <person name="Perotto S."/>
            <person name="Peter M."/>
            <person name="Pfister S."/>
            <person name="Riley R."/>
            <person name="Sitrit Y."/>
            <person name="Stielow J.B."/>
            <person name="Szollosi G."/>
            <person name="Zifcakova L."/>
            <person name="Stursova M."/>
            <person name="Spatafora J.W."/>
            <person name="Tedersoo L."/>
            <person name="Vaario L.M."/>
            <person name="Yamada A."/>
            <person name="Yan M."/>
            <person name="Wang P."/>
            <person name="Xu J."/>
            <person name="Bruns T."/>
            <person name="Baldrian P."/>
            <person name="Vilgalys R."/>
            <person name="Dunand C."/>
            <person name="Henrissat B."/>
            <person name="Grigoriev I.V."/>
            <person name="Hibbett D."/>
            <person name="Nagy L.G."/>
            <person name="Martin F.M."/>
        </authorList>
    </citation>
    <scope>NUCLEOTIDE SEQUENCE</scope>
    <source>
        <strain evidence="2">Prilba</strain>
    </source>
</reference>
<name>A0A9P5MN43_9AGAM</name>
<protein>
    <submittedName>
        <fullName evidence="2">Uncharacterized protein</fullName>
    </submittedName>
</protein>
<feature type="compositionally biased region" description="Polar residues" evidence="1">
    <location>
        <begin position="296"/>
        <end position="308"/>
    </location>
</feature>
<comment type="caution">
    <text evidence="2">The sequence shown here is derived from an EMBL/GenBank/DDBJ whole genome shotgun (WGS) entry which is preliminary data.</text>
</comment>
<evidence type="ECO:0000256" key="1">
    <source>
        <dbReference type="SAM" id="MobiDB-lite"/>
    </source>
</evidence>
<organism evidence="2 3">
    <name type="scientific">Russula ochroleuca</name>
    <dbReference type="NCBI Taxonomy" id="152965"/>
    <lineage>
        <taxon>Eukaryota</taxon>
        <taxon>Fungi</taxon>
        <taxon>Dikarya</taxon>
        <taxon>Basidiomycota</taxon>
        <taxon>Agaricomycotina</taxon>
        <taxon>Agaricomycetes</taxon>
        <taxon>Russulales</taxon>
        <taxon>Russulaceae</taxon>
        <taxon>Russula</taxon>
    </lineage>
</organism>
<accession>A0A9P5MN43</accession>
<proteinExistence type="predicted"/>
<feature type="region of interest" description="Disordered" evidence="1">
    <location>
        <begin position="201"/>
        <end position="375"/>
    </location>
</feature>
<sequence length="462" mass="50005">MEHMLPQPYASHSEPWSIYYAGDSYTTPHHVNGEQGNYQQTYVIAQNNVSHHPPLVSPDTYWPTAQEHTTADPAVSTALPMEPAYFPASCYDNQDLSPSHRHTAADNHFQHGLPGVCGGDMAYGTTNLSYTESDTPATAHSAPTPHPTIAHQTESGHHLIQWDAVVARSALYEGHAATTAFQPTDPSYTEIRPYDDTYATAAAPRPHFTPETAKEERQQTYMAASGPAPDAQSQYVVPAPAAPAPAPVRSTQARAQSPDRPPRGKSPMGHLPYPEEIRIKAESQGRDPSLHRARTQLPSPASTHTRSPTPTPLSPFLQTLTFITYPDTEPRGQRDGRNGGGGGGGGGGTESEEFDDEDDDSYSPPRRGRRGKKEPKKDPFLACFFCRGRKIACHPRSETGGDRTCTAPGMADLGELRGDEEGKVGDGPDGSWMGPLRLTARGTSRRVLTHYLGVTSASVIVI</sequence>
<feature type="compositionally biased region" description="Basic and acidic residues" evidence="1">
    <location>
        <begin position="328"/>
        <end position="337"/>
    </location>
</feature>
<dbReference type="EMBL" id="WHVB01000019">
    <property type="protein sequence ID" value="KAF8472990.1"/>
    <property type="molecule type" value="Genomic_DNA"/>
</dbReference>
<feature type="compositionally biased region" description="Gly residues" evidence="1">
    <location>
        <begin position="338"/>
        <end position="349"/>
    </location>
</feature>
<feature type="compositionally biased region" description="Basic and acidic residues" evidence="1">
    <location>
        <begin position="414"/>
        <end position="426"/>
    </location>
</feature>
<reference evidence="2" key="1">
    <citation type="submission" date="2019-10" db="EMBL/GenBank/DDBJ databases">
        <authorList>
            <consortium name="DOE Joint Genome Institute"/>
            <person name="Kuo A."/>
            <person name="Miyauchi S."/>
            <person name="Kiss E."/>
            <person name="Drula E."/>
            <person name="Kohler A."/>
            <person name="Sanchez-Garcia M."/>
            <person name="Andreopoulos B."/>
            <person name="Barry K.W."/>
            <person name="Bonito G."/>
            <person name="Buee M."/>
            <person name="Carver A."/>
            <person name="Chen C."/>
            <person name="Cichocki N."/>
            <person name="Clum A."/>
            <person name="Culley D."/>
            <person name="Crous P.W."/>
            <person name="Fauchery L."/>
            <person name="Girlanda M."/>
            <person name="Hayes R."/>
            <person name="Keri Z."/>
            <person name="LaButti K."/>
            <person name="Lipzen A."/>
            <person name="Lombard V."/>
            <person name="Magnuson J."/>
            <person name="Maillard F."/>
            <person name="Morin E."/>
            <person name="Murat C."/>
            <person name="Nolan M."/>
            <person name="Ohm R."/>
            <person name="Pangilinan J."/>
            <person name="Pereira M."/>
            <person name="Perotto S."/>
            <person name="Peter M."/>
            <person name="Riley R."/>
            <person name="Sitrit Y."/>
            <person name="Stielow B."/>
            <person name="Szollosi G."/>
            <person name="Zifcakova L."/>
            <person name="Stursova M."/>
            <person name="Spatafora J.W."/>
            <person name="Tedersoo L."/>
            <person name="Vaario L.-M."/>
            <person name="Yamada A."/>
            <person name="Yan M."/>
            <person name="Wang P."/>
            <person name="Xu J."/>
            <person name="Bruns T."/>
            <person name="Baldrian P."/>
            <person name="Vilgalys R."/>
            <person name="Henrissat B."/>
            <person name="Grigoriev I.V."/>
            <person name="Hibbett D."/>
            <person name="Nagy L.G."/>
            <person name="Martin F.M."/>
        </authorList>
    </citation>
    <scope>NUCLEOTIDE SEQUENCE</scope>
    <source>
        <strain evidence="2">Prilba</strain>
    </source>
</reference>
<dbReference type="Proteomes" id="UP000759537">
    <property type="component" value="Unassembled WGS sequence"/>
</dbReference>
<dbReference type="OrthoDB" id="39175at2759"/>
<feature type="region of interest" description="Disordered" evidence="1">
    <location>
        <begin position="411"/>
        <end position="430"/>
    </location>
</feature>
<feature type="compositionally biased region" description="Basic and acidic residues" evidence="1">
    <location>
        <begin position="273"/>
        <end position="290"/>
    </location>
</feature>
<evidence type="ECO:0000313" key="2">
    <source>
        <dbReference type="EMBL" id="KAF8472990.1"/>
    </source>
</evidence>
<feature type="region of interest" description="Disordered" evidence="1">
    <location>
        <begin position="132"/>
        <end position="155"/>
    </location>
</feature>